<protein>
    <recommendedName>
        <fullName evidence="5">Lipoprotein</fullName>
    </recommendedName>
</protein>
<dbReference type="HOGENOM" id="CLU_076355_0_0_11"/>
<dbReference type="RefSeq" id="WP_012832348.1">
    <property type="nucleotide sequence ID" value="NC_013441.1"/>
</dbReference>
<evidence type="ECO:0000256" key="1">
    <source>
        <dbReference type="SAM" id="MobiDB-lite"/>
    </source>
</evidence>
<dbReference type="AlphaFoldDB" id="D0LDD9"/>
<evidence type="ECO:0000313" key="4">
    <source>
        <dbReference type="Proteomes" id="UP000001219"/>
    </source>
</evidence>
<keyword evidence="4" id="KW-1185">Reference proteome</keyword>
<dbReference type="OrthoDB" id="4464925at2"/>
<evidence type="ECO:0008006" key="5">
    <source>
        <dbReference type="Google" id="ProtNLM"/>
    </source>
</evidence>
<sequence length="280" mass="30762">MLVIRRNLRIVTAIVLASALFVAACSDVTPSDGASSTAADSARSYSFPIALGSMTTVWQASPGISLTTPDATLVRAFFESRFIVEVLGMPYAFPGFADTVRIVQNSIYDIPEGHPSADDRRAGTRRLMLLSLARTDDRLDALVCDDQAGLYFEKNIGHKHRGLPPLFDLRDGRWFMPDAFPYSVSLRKSGTSVWHPTVDRDTDRAPNWNAFTGWTAKQNRLNLDGSNSILCSNWASRNYPGIPSGQSQGAPQRIYPTGPTDPAFQPTLPQSPGWTRLGQR</sequence>
<keyword evidence="2" id="KW-0732">Signal</keyword>
<organism evidence="3 4">
    <name type="scientific">Gordonia bronchialis (strain ATCC 25592 / DSM 43247 / BCRC 13721 / JCM 3198 / KCTC 3076 / NBRC 16047 / NCTC 10667)</name>
    <name type="common">Rhodococcus bronchialis</name>
    <dbReference type="NCBI Taxonomy" id="526226"/>
    <lineage>
        <taxon>Bacteria</taxon>
        <taxon>Bacillati</taxon>
        <taxon>Actinomycetota</taxon>
        <taxon>Actinomycetes</taxon>
        <taxon>Mycobacteriales</taxon>
        <taxon>Gordoniaceae</taxon>
        <taxon>Gordonia</taxon>
    </lineage>
</organism>
<dbReference type="Proteomes" id="UP000001219">
    <property type="component" value="Chromosome"/>
</dbReference>
<gene>
    <name evidence="3" type="ordered locus">Gbro_0425</name>
</gene>
<feature type="region of interest" description="Disordered" evidence="1">
    <location>
        <begin position="241"/>
        <end position="280"/>
    </location>
</feature>
<reference evidence="4" key="1">
    <citation type="submission" date="2009-10" db="EMBL/GenBank/DDBJ databases">
        <title>The complete chromosome of Gordonia bronchialis DSM 43247.</title>
        <authorList>
            <consortium name="US DOE Joint Genome Institute (JGI-PGF)"/>
            <person name="Lucas S."/>
            <person name="Copeland A."/>
            <person name="Lapidus A."/>
            <person name="Glavina del Rio T."/>
            <person name="Dalin E."/>
            <person name="Tice H."/>
            <person name="Bruce D."/>
            <person name="Goodwin L."/>
            <person name="Pitluck S."/>
            <person name="Kyrpides N."/>
            <person name="Mavromatis K."/>
            <person name="Ivanova N."/>
            <person name="Ovchinnikova G."/>
            <person name="Saunders E."/>
            <person name="Brettin T."/>
            <person name="Detter J.C."/>
            <person name="Han C."/>
            <person name="Larimer F."/>
            <person name="Land M."/>
            <person name="Hauser L."/>
            <person name="Markowitz V."/>
            <person name="Cheng J.-F."/>
            <person name="Hugenholtz P."/>
            <person name="Woyke T."/>
            <person name="Wu D."/>
            <person name="Jando M."/>
            <person name="Schneider S."/>
            <person name="Goeker M."/>
            <person name="Klenk H.-P."/>
            <person name="Eisen J.A."/>
        </authorList>
    </citation>
    <scope>NUCLEOTIDE SEQUENCE [LARGE SCALE GENOMIC DNA]</scope>
    <source>
        <strain evidence="4">ATCC 25592 / DSM 43247 / BCRC 13721 / JCM 3198 / KCTC 3076 / NBRC 16047 / NCTC 10667</strain>
    </source>
</reference>
<proteinExistence type="predicted"/>
<reference evidence="3 4" key="2">
    <citation type="journal article" date="2010" name="Stand. Genomic Sci.">
        <title>Complete genome sequence of Gordonia bronchialis type strain (3410).</title>
        <authorList>
            <person name="Ivanova N."/>
            <person name="Sikorski J."/>
            <person name="Jando M."/>
            <person name="Lapidus A."/>
            <person name="Nolan M."/>
            <person name="Lucas S."/>
            <person name="Del Rio T.G."/>
            <person name="Tice H."/>
            <person name="Copeland A."/>
            <person name="Cheng J.F."/>
            <person name="Chen F."/>
            <person name="Bruce D."/>
            <person name="Goodwin L."/>
            <person name="Pitluck S."/>
            <person name="Mavromatis K."/>
            <person name="Ovchinnikova G."/>
            <person name="Pati A."/>
            <person name="Chen A."/>
            <person name="Palaniappan K."/>
            <person name="Land M."/>
            <person name="Hauser L."/>
            <person name="Chang Y.J."/>
            <person name="Jeffries C.D."/>
            <person name="Chain P."/>
            <person name="Saunders E."/>
            <person name="Han C."/>
            <person name="Detter J.C."/>
            <person name="Brettin T."/>
            <person name="Rohde M."/>
            <person name="Goker M."/>
            <person name="Bristow J."/>
            <person name="Eisen J.A."/>
            <person name="Markowitz V."/>
            <person name="Hugenholtz P."/>
            <person name="Klenk H.P."/>
            <person name="Kyrpides N.C."/>
        </authorList>
    </citation>
    <scope>NUCLEOTIDE SEQUENCE [LARGE SCALE GENOMIC DNA]</scope>
    <source>
        <strain evidence="4">ATCC 25592 / DSM 43247 / BCRC 13721 / JCM 3198 / KCTC 3076 / NBRC 16047 / NCTC 10667</strain>
    </source>
</reference>
<accession>D0LDD9</accession>
<name>D0LDD9_GORB4</name>
<evidence type="ECO:0000256" key="2">
    <source>
        <dbReference type="SAM" id="SignalP"/>
    </source>
</evidence>
<feature type="chain" id="PRO_5039374047" description="Lipoprotein" evidence="2">
    <location>
        <begin position="24"/>
        <end position="280"/>
    </location>
</feature>
<dbReference type="PROSITE" id="PS51257">
    <property type="entry name" value="PROKAR_LIPOPROTEIN"/>
    <property type="match status" value="1"/>
</dbReference>
<dbReference type="KEGG" id="gbr:Gbro_0425"/>
<evidence type="ECO:0000313" key="3">
    <source>
        <dbReference type="EMBL" id="ACY19759.1"/>
    </source>
</evidence>
<feature type="signal peptide" evidence="2">
    <location>
        <begin position="1"/>
        <end position="23"/>
    </location>
</feature>
<dbReference type="EMBL" id="CP001802">
    <property type="protein sequence ID" value="ACY19759.1"/>
    <property type="molecule type" value="Genomic_DNA"/>
</dbReference>